<dbReference type="PROSITE" id="PS50024">
    <property type="entry name" value="SEA"/>
    <property type="match status" value="1"/>
</dbReference>
<dbReference type="RefSeq" id="XP_018948643.2">
    <property type="nucleotide sequence ID" value="XM_019093098.2"/>
</dbReference>
<reference evidence="4" key="1">
    <citation type="submission" date="2025-08" db="UniProtKB">
        <authorList>
            <consortium name="RefSeq"/>
        </authorList>
    </citation>
    <scope>IDENTIFICATION</scope>
    <source>
        <tissue evidence="4">Muscle</tissue>
    </source>
</reference>
<name>A0A9Q9ZFZ4_CYPCA</name>
<feature type="region of interest" description="Disordered" evidence="1">
    <location>
        <begin position="271"/>
        <end position="304"/>
    </location>
</feature>
<dbReference type="AlphaFoldDB" id="A0A9Q9ZFZ4"/>
<organism evidence="4">
    <name type="scientific">Cyprinus carpio</name>
    <name type="common">Common carp</name>
    <dbReference type="NCBI Taxonomy" id="7962"/>
    <lineage>
        <taxon>Eukaryota</taxon>
        <taxon>Metazoa</taxon>
        <taxon>Chordata</taxon>
        <taxon>Craniata</taxon>
        <taxon>Vertebrata</taxon>
        <taxon>Euteleostomi</taxon>
        <taxon>Actinopterygii</taxon>
        <taxon>Neopterygii</taxon>
        <taxon>Teleostei</taxon>
        <taxon>Ostariophysi</taxon>
        <taxon>Cypriniformes</taxon>
        <taxon>Cyprinidae</taxon>
        <taxon>Cyprininae</taxon>
        <taxon>Cyprinus</taxon>
    </lineage>
</organism>
<sequence>MLHLPPVPLWRLYYRSSSARGIPFSEFKSHFTFFSMRHIRLHYTGAAFFLLLFSATGAEPYSLLKVLEGLQAEPQNYPSPLYSFSLCMEINNRVFSDALLNSSSQQYKRMYAEVAGALDIAFNCSDCDTRETYRGVTNIQFSNGSVIANCTIQFQTIFINHVVIKHLFLRAVDNTQLNGLEVNRKYTDEIVTPIWLFPKSSTPMAETSVQGLPGWAIALLVLACIIILLLFIILLLICFWCCRRKEKKEETQTVTPYERTSFKEHLANPTYMSHAPEKSPNYRSLGEPEAQHGNLSGIYMNPQR</sequence>
<feature type="domain" description="SEA" evidence="3">
    <location>
        <begin position="80"/>
        <end position="194"/>
    </location>
</feature>
<accession>A0A9Q9ZFZ4</accession>
<gene>
    <name evidence="4" type="primary">LOC109077554</name>
</gene>
<protein>
    <submittedName>
        <fullName evidence="4">Mucin-1-like</fullName>
    </submittedName>
</protein>
<feature type="transmembrane region" description="Helical" evidence="2">
    <location>
        <begin position="215"/>
        <end position="242"/>
    </location>
</feature>
<evidence type="ECO:0000256" key="2">
    <source>
        <dbReference type="SAM" id="Phobius"/>
    </source>
</evidence>
<dbReference type="OrthoDB" id="9909831at2759"/>
<keyword evidence="2" id="KW-0472">Membrane</keyword>
<dbReference type="Pfam" id="PF01390">
    <property type="entry name" value="SEA"/>
    <property type="match status" value="1"/>
</dbReference>
<dbReference type="Proteomes" id="UP001155660">
    <property type="component" value="Chromosome A19"/>
</dbReference>
<evidence type="ECO:0000259" key="3">
    <source>
        <dbReference type="PROSITE" id="PS50024"/>
    </source>
</evidence>
<keyword evidence="2" id="KW-1133">Transmembrane helix</keyword>
<dbReference type="PANTHER" id="PTHR10006">
    <property type="entry name" value="MUCIN-1-RELATED"/>
    <property type="match status" value="1"/>
</dbReference>
<dbReference type="InterPro" id="IPR000082">
    <property type="entry name" value="SEA_dom"/>
</dbReference>
<dbReference type="KEGG" id="ccar:109077554"/>
<evidence type="ECO:0000256" key="1">
    <source>
        <dbReference type="SAM" id="MobiDB-lite"/>
    </source>
</evidence>
<evidence type="ECO:0000313" key="4">
    <source>
        <dbReference type="RefSeq" id="XP_018948643.2"/>
    </source>
</evidence>
<keyword evidence="2" id="KW-0812">Transmembrane</keyword>
<dbReference type="PANTHER" id="PTHR10006:SF19">
    <property type="entry name" value="MUCIN-1"/>
    <property type="match status" value="1"/>
</dbReference>
<proteinExistence type="predicted"/>
<dbReference type="GeneID" id="109077554"/>